<organism evidence="2 3">
    <name type="scientific">Prosthecobacter fusiformis</name>
    <dbReference type="NCBI Taxonomy" id="48464"/>
    <lineage>
        <taxon>Bacteria</taxon>
        <taxon>Pseudomonadati</taxon>
        <taxon>Verrucomicrobiota</taxon>
        <taxon>Verrucomicrobiia</taxon>
        <taxon>Verrucomicrobiales</taxon>
        <taxon>Verrucomicrobiaceae</taxon>
        <taxon>Prosthecobacter</taxon>
    </lineage>
</organism>
<evidence type="ECO:0000256" key="1">
    <source>
        <dbReference type="SAM" id="MobiDB-lite"/>
    </source>
</evidence>
<feature type="region of interest" description="Disordered" evidence="1">
    <location>
        <begin position="15"/>
        <end position="57"/>
    </location>
</feature>
<dbReference type="Proteomes" id="UP000295662">
    <property type="component" value="Unassembled WGS sequence"/>
</dbReference>
<sequence>MSVPEALFYPTPQVMAARSRSSAQGGQAFRQGNRAGGFMGLCSPEHTPLTSRKQDYR</sequence>
<dbReference type="AlphaFoldDB" id="A0A4R7RKW5"/>
<reference evidence="2 3" key="1">
    <citation type="submission" date="2019-03" db="EMBL/GenBank/DDBJ databases">
        <title>Genomic Encyclopedia of Archaeal and Bacterial Type Strains, Phase II (KMG-II): from individual species to whole genera.</title>
        <authorList>
            <person name="Goeker M."/>
        </authorList>
    </citation>
    <scope>NUCLEOTIDE SEQUENCE [LARGE SCALE GENOMIC DNA]</scope>
    <source>
        <strain evidence="2 3">ATCC 25309</strain>
    </source>
</reference>
<protein>
    <submittedName>
        <fullName evidence="2">Uncharacterized protein</fullName>
    </submittedName>
</protein>
<keyword evidence="3" id="KW-1185">Reference proteome</keyword>
<name>A0A4R7RKW5_9BACT</name>
<comment type="caution">
    <text evidence="2">The sequence shown here is derived from an EMBL/GenBank/DDBJ whole genome shotgun (WGS) entry which is preliminary data.</text>
</comment>
<gene>
    <name evidence="2" type="ORF">EI77_04257</name>
</gene>
<accession>A0A4R7RKW5</accession>
<evidence type="ECO:0000313" key="3">
    <source>
        <dbReference type="Proteomes" id="UP000295662"/>
    </source>
</evidence>
<evidence type="ECO:0000313" key="2">
    <source>
        <dbReference type="EMBL" id="TDU64073.1"/>
    </source>
</evidence>
<dbReference type="EMBL" id="SOCA01000012">
    <property type="protein sequence ID" value="TDU64073.1"/>
    <property type="molecule type" value="Genomic_DNA"/>
</dbReference>
<proteinExistence type="predicted"/>